<name>A0A397NLH3_9SPHN</name>
<comment type="caution">
    <text evidence="1">The sequence shown here is derived from an EMBL/GenBank/DDBJ whole genome shotgun (WGS) entry which is preliminary data.</text>
</comment>
<protein>
    <submittedName>
        <fullName evidence="1">Uncharacterized protein</fullName>
    </submittedName>
</protein>
<dbReference type="EMBL" id="QXDC01000006">
    <property type="protein sequence ID" value="RIA35535.1"/>
    <property type="molecule type" value="Genomic_DNA"/>
</dbReference>
<organism evidence="1 2">
    <name type="scientific">Hephaestia caeni</name>
    <dbReference type="NCBI Taxonomy" id="645617"/>
    <lineage>
        <taxon>Bacteria</taxon>
        <taxon>Pseudomonadati</taxon>
        <taxon>Pseudomonadota</taxon>
        <taxon>Alphaproteobacteria</taxon>
        <taxon>Sphingomonadales</taxon>
        <taxon>Sphingomonadaceae</taxon>
        <taxon>Hephaestia</taxon>
    </lineage>
</organism>
<accession>A0A397NLH3</accession>
<sequence length="96" mass="10919">MPLYRCFVRGENFPGELVGASQFMGFYTTRWIEAPTAEAAETAGVEMLRAEYRFSEEEKQRAPDARVYFEEVVEVPADTPQIPPNSGATWFEMDSD</sequence>
<evidence type="ECO:0000313" key="2">
    <source>
        <dbReference type="Proteomes" id="UP000266568"/>
    </source>
</evidence>
<dbReference type="AlphaFoldDB" id="A0A397NLH3"/>
<dbReference type="Proteomes" id="UP000266568">
    <property type="component" value="Unassembled WGS sequence"/>
</dbReference>
<dbReference type="RefSeq" id="WP_119037685.1">
    <property type="nucleotide sequence ID" value="NZ_QXDC01000006.1"/>
</dbReference>
<dbReference type="OrthoDB" id="6386474at2"/>
<proteinExistence type="predicted"/>
<keyword evidence="2" id="KW-1185">Reference proteome</keyword>
<evidence type="ECO:0000313" key="1">
    <source>
        <dbReference type="EMBL" id="RIA35535.1"/>
    </source>
</evidence>
<gene>
    <name evidence="1" type="ORF">DFR49_4315</name>
</gene>
<reference evidence="1 2" key="1">
    <citation type="submission" date="2018-08" db="EMBL/GenBank/DDBJ databases">
        <title>Genomic Encyclopedia of Type Strains, Phase IV (KMG-IV): sequencing the most valuable type-strain genomes for metagenomic binning, comparative biology and taxonomic classification.</title>
        <authorList>
            <person name="Goeker M."/>
        </authorList>
    </citation>
    <scope>NUCLEOTIDE SEQUENCE [LARGE SCALE GENOMIC DNA]</scope>
    <source>
        <strain evidence="1 2">DSM 25527</strain>
    </source>
</reference>